<protein>
    <submittedName>
        <fullName evidence="1">Uncharacterized protein</fullName>
    </submittedName>
</protein>
<keyword evidence="2" id="KW-1185">Reference proteome</keyword>
<dbReference type="EMBL" id="CAUEEQ010019560">
    <property type="protein sequence ID" value="CAJ0941988.1"/>
    <property type="molecule type" value="Genomic_DNA"/>
</dbReference>
<accession>A0ABN9LHW2</accession>
<comment type="caution">
    <text evidence="1">The sequence shown here is derived from an EMBL/GenBank/DDBJ whole genome shotgun (WGS) entry which is preliminary data.</text>
</comment>
<proteinExistence type="predicted"/>
<evidence type="ECO:0000313" key="1">
    <source>
        <dbReference type="EMBL" id="CAJ0941988.1"/>
    </source>
</evidence>
<name>A0ABN9LHW2_9NEOB</name>
<dbReference type="Proteomes" id="UP001176940">
    <property type="component" value="Unassembled WGS sequence"/>
</dbReference>
<gene>
    <name evidence="1" type="ORF">RIMI_LOCUS9434250</name>
</gene>
<reference evidence="1" key="1">
    <citation type="submission" date="2023-07" db="EMBL/GenBank/DDBJ databases">
        <authorList>
            <person name="Stuckert A."/>
        </authorList>
    </citation>
    <scope>NUCLEOTIDE SEQUENCE</scope>
</reference>
<organism evidence="1 2">
    <name type="scientific">Ranitomeya imitator</name>
    <name type="common">mimic poison frog</name>
    <dbReference type="NCBI Taxonomy" id="111125"/>
    <lineage>
        <taxon>Eukaryota</taxon>
        <taxon>Metazoa</taxon>
        <taxon>Chordata</taxon>
        <taxon>Craniata</taxon>
        <taxon>Vertebrata</taxon>
        <taxon>Euteleostomi</taxon>
        <taxon>Amphibia</taxon>
        <taxon>Batrachia</taxon>
        <taxon>Anura</taxon>
        <taxon>Neobatrachia</taxon>
        <taxon>Hyloidea</taxon>
        <taxon>Dendrobatidae</taxon>
        <taxon>Dendrobatinae</taxon>
        <taxon>Ranitomeya</taxon>
    </lineage>
</organism>
<sequence length="64" mass="7774">MKEKVEGSIRDLEGRVKWLDKSQKFRQLQDVIVWPCLWERDKRFFIPEGPHPTFEGILRGLYDR</sequence>
<evidence type="ECO:0000313" key="2">
    <source>
        <dbReference type="Proteomes" id="UP001176940"/>
    </source>
</evidence>